<dbReference type="SUPFAM" id="SSF51735">
    <property type="entry name" value="NAD(P)-binding Rossmann-fold domains"/>
    <property type="match status" value="1"/>
</dbReference>
<dbReference type="RefSeq" id="WP_079912170.1">
    <property type="nucleotide sequence ID" value="NZ_BAABJG010000006.1"/>
</dbReference>
<evidence type="ECO:0000259" key="2">
    <source>
        <dbReference type="Pfam" id="PF01370"/>
    </source>
</evidence>
<dbReference type="InterPro" id="IPR036291">
    <property type="entry name" value="NAD(P)-bd_dom_sf"/>
</dbReference>
<comment type="similarity">
    <text evidence="1">Belongs to the NAD(P)-dependent epimerase/dehydratase family.</text>
</comment>
<evidence type="ECO:0000256" key="1">
    <source>
        <dbReference type="ARBA" id="ARBA00007637"/>
    </source>
</evidence>
<dbReference type="EMBL" id="JBHTLU010000013">
    <property type="protein sequence ID" value="MFD1220568.1"/>
    <property type="molecule type" value="Genomic_DNA"/>
</dbReference>
<reference evidence="4" key="1">
    <citation type="journal article" date="2019" name="Int. J. Syst. Evol. Microbiol.">
        <title>The Global Catalogue of Microorganisms (GCM) 10K type strain sequencing project: providing services to taxonomists for standard genome sequencing and annotation.</title>
        <authorList>
            <consortium name="The Broad Institute Genomics Platform"/>
            <consortium name="The Broad Institute Genome Sequencing Center for Infectious Disease"/>
            <person name="Wu L."/>
            <person name="Ma J."/>
        </authorList>
    </citation>
    <scope>NUCLEOTIDE SEQUENCE [LARGE SCALE GENOMIC DNA]</scope>
    <source>
        <strain evidence="4">CCUG 53270</strain>
    </source>
</reference>
<organism evidence="3 4">
    <name type="scientific">Paenibacillus vulneris</name>
    <dbReference type="NCBI Taxonomy" id="1133364"/>
    <lineage>
        <taxon>Bacteria</taxon>
        <taxon>Bacillati</taxon>
        <taxon>Bacillota</taxon>
        <taxon>Bacilli</taxon>
        <taxon>Bacillales</taxon>
        <taxon>Paenibacillaceae</taxon>
        <taxon>Paenibacillus</taxon>
    </lineage>
</organism>
<proteinExistence type="inferred from homology"/>
<dbReference type="Pfam" id="PF01370">
    <property type="entry name" value="Epimerase"/>
    <property type="match status" value="1"/>
</dbReference>
<dbReference type="InterPro" id="IPR001509">
    <property type="entry name" value="Epimerase_deHydtase"/>
</dbReference>
<dbReference type="Gene3D" id="3.90.25.10">
    <property type="entry name" value="UDP-galactose 4-epimerase, domain 1"/>
    <property type="match status" value="1"/>
</dbReference>
<feature type="domain" description="NAD-dependent epimerase/dehydratase" evidence="2">
    <location>
        <begin position="3"/>
        <end position="232"/>
    </location>
</feature>
<accession>A0ABW3UIF3</accession>
<gene>
    <name evidence="3" type="ORF">ACFQ4B_10585</name>
</gene>
<dbReference type="Proteomes" id="UP001597180">
    <property type="component" value="Unassembled WGS sequence"/>
</dbReference>
<comment type="caution">
    <text evidence="3">The sequence shown here is derived from an EMBL/GenBank/DDBJ whole genome shotgun (WGS) entry which is preliminary data.</text>
</comment>
<dbReference type="Gene3D" id="3.40.50.720">
    <property type="entry name" value="NAD(P)-binding Rossmann-like Domain"/>
    <property type="match status" value="1"/>
</dbReference>
<evidence type="ECO:0000313" key="3">
    <source>
        <dbReference type="EMBL" id="MFD1220568.1"/>
    </source>
</evidence>
<protein>
    <submittedName>
        <fullName evidence="3">NAD-dependent epimerase/dehydratase family protein</fullName>
    </submittedName>
</protein>
<name>A0ABW3UIF3_9BACL</name>
<dbReference type="PANTHER" id="PTHR43000">
    <property type="entry name" value="DTDP-D-GLUCOSE 4,6-DEHYDRATASE-RELATED"/>
    <property type="match status" value="1"/>
</dbReference>
<sequence>MKVLITGGVGFIGSHTVDCAIQAGLDVVVVDNMSTGKEANLHPACKLYRMDVASTELRNIFELEQPDYCIHLAEKTDLNEAMVVRGLSPNLRGLIYLLDLCKEFSIKKLVYGSSAEVYGSYEPKPIDEAAPCAPVSCTGMSKLAPEEYIKLYGALYGLNYTILRYANVYGCRQKRYGSGGVISAFLETFVNGEKAIIQGKGLQTRDFVYVSDVASANVQALSLSNSDTYNIGTGTATSILELFELMNEMTNQKVKPVFVTARPEDHLHVCVSWDKAAKGWGWSPRIQLREGLTQLMGDFMYQRLMDKINGVQETAPEPVAASMLIRRMAVKKSARRLKTSSL</sequence>
<evidence type="ECO:0000313" key="4">
    <source>
        <dbReference type="Proteomes" id="UP001597180"/>
    </source>
</evidence>
<keyword evidence="4" id="KW-1185">Reference proteome</keyword>